<keyword evidence="5 6" id="KW-0472">Membrane</keyword>
<sequence length="211" mass="23876">MKKGIAFIILYGIILFVAFLYREPLLDWLHQSNLSQLPLMFVLAVLFSTIPIIPFTVFAGLMGAKYGVWIGASINWVGTVGAAAIFFLLARYFFVEKFQEYISKYSGIKKFDYIISENAFIAVLFSRMIPVVPTPVINIYSGLSKMLFKTYILATAIGKIPGMIVYAYLGNGLFSSSHSLFSGIFIYIGFLLIVILFYRRWYRGKSNTVLD</sequence>
<keyword evidence="3 6" id="KW-0812">Transmembrane</keyword>
<evidence type="ECO:0000313" key="8">
    <source>
        <dbReference type="EMBL" id="SEM16361.1"/>
    </source>
</evidence>
<evidence type="ECO:0000256" key="1">
    <source>
        <dbReference type="ARBA" id="ARBA00004651"/>
    </source>
</evidence>
<dbReference type="RefSeq" id="WP_090740402.1">
    <property type="nucleotide sequence ID" value="NZ_FOBW01000001.1"/>
</dbReference>
<feature type="transmembrane region" description="Helical" evidence="6">
    <location>
        <begin position="5"/>
        <end position="21"/>
    </location>
</feature>
<evidence type="ECO:0000256" key="6">
    <source>
        <dbReference type="RuleBase" id="RU366058"/>
    </source>
</evidence>
<evidence type="ECO:0000259" key="7">
    <source>
        <dbReference type="Pfam" id="PF09335"/>
    </source>
</evidence>
<protein>
    <recommendedName>
        <fullName evidence="6">TVP38/TMEM64 family membrane protein</fullName>
    </recommendedName>
</protein>
<name>A0A1H7W4E6_9BACI</name>
<dbReference type="GO" id="GO:0005886">
    <property type="term" value="C:plasma membrane"/>
    <property type="evidence" value="ECO:0007669"/>
    <property type="project" value="UniProtKB-SubCell"/>
</dbReference>
<dbReference type="InterPro" id="IPR015414">
    <property type="entry name" value="TMEM64"/>
</dbReference>
<dbReference type="AlphaFoldDB" id="A0A1H7W4E6"/>
<keyword evidence="9" id="KW-1185">Reference proteome</keyword>
<dbReference type="Pfam" id="PF09335">
    <property type="entry name" value="VTT_dom"/>
    <property type="match status" value="1"/>
</dbReference>
<evidence type="ECO:0000256" key="3">
    <source>
        <dbReference type="ARBA" id="ARBA00022692"/>
    </source>
</evidence>
<dbReference type="InterPro" id="IPR032816">
    <property type="entry name" value="VTT_dom"/>
</dbReference>
<feature type="transmembrane region" description="Helical" evidence="6">
    <location>
        <begin position="74"/>
        <end position="94"/>
    </location>
</feature>
<keyword evidence="4 6" id="KW-1133">Transmembrane helix</keyword>
<dbReference type="OrthoDB" id="2381682at2"/>
<gene>
    <name evidence="8" type="ORF">SAMN05192533_101263</name>
</gene>
<feature type="transmembrane region" description="Helical" evidence="6">
    <location>
        <begin position="41"/>
        <end position="62"/>
    </location>
</feature>
<keyword evidence="2 6" id="KW-1003">Cell membrane</keyword>
<evidence type="ECO:0000313" key="9">
    <source>
        <dbReference type="Proteomes" id="UP000198553"/>
    </source>
</evidence>
<dbReference type="PANTHER" id="PTHR12677:SF59">
    <property type="entry name" value="GOLGI APPARATUS MEMBRANE PROTEIN TVP38-RELATED"/>
    <property type="match status" value="1"/>
</dbReference>
<dbReference type="STRING" id="930146.SAMN05192533_101263"/>
<feature type="transmembrane region" description="Helical" evidence="6">
    <location>
        <begin position="181"/>
        <end position="198"/>
    </location>
</feature>
<organism evidence="8 9">
    <name type="scientific">Mesobacillus persicus</name>
    <dbReference type="NCBI Taxonomy" id="930146"/>
    <lineage>
        <taxon>Bacteria</taxon>
        <taxon>Bacillati</taxon>
        <taxon>Bacillota</taxon>
        <taxon>Bacilli</taxon>
        <taxon>Bacillales</taxon>
        <taxon>Bacillaceae</taxon>
        <taxon>Mesobacillus</taxon>
    </lineage>
</organism>
<dbReference type="Proteomes" id="UP000198553">
    <property type="component" value="Unassembled WGS sequence"/>
</dbReference>
<accession>A0A1H7W4E6</accession>
<evidence type="ECO:0000256" key="4">
    <source>
        <dbReference type="ARBA" id="ARBA00022989"/>
    </source>
</evidence>
<proteinExistence type="inferred from homology"/>
<evidence type="ECO:0000256" key="2">
    <source>
        <dbReference type="ARBA" id="ARBA00022475"/>
    </source>
</evidence>
<dbReference type="EMBL" id="FOBW01000001">
    <property type="protein sequence ID" value="SEM16361.1"/>
    <property type="molecule type" value="Genomic_DNA"/>
</dbReference>
<comment type="subcellular location">
    <subcellularLocation>
        <location evidence="1 6">Cell membrane</location>
        <topology evidence="1 6">Multi-pass membrane protein</topology>
    </subcellularLocation>
</comment>
<feature type="transmembrane region" description="Helical" evidence="6">
    <location>
        <begin position="151"/>
        <end position="169"/>
    </location>
</feature>
<feature type="transmembrane region" description="Helical" evidence="6">
    <location>
        <begin position="119"/>
        <end position="139"/>
    </location>
</feature>
<evidence type="ECO:0000256" key="5">
    <source>
        <dbReference type="ARBA" id="ARBA00023136"/>
    </source>
</evidence>
<dbReference type="PANTHER" id="PTHR12677">
    <property type="entry name" value="GOLGI APPARATUS MEMBRANE PROTEIN TVP38-RELATED"/>
    <property type="match status" value="1"/>
</dbReference>
<reference evidence="9" key="1">
    <citation type="submission" date="2016-10" db="EMBL/GenBank/DDBJ databases">
        <authorList>
            <person name="Varghese N."/>
            <person name="Submissions S."/>
        </authorList>
    </citation>
    <scope>NUCLEOTIDE SEQUENCE [LARGE SCALE GENOMIC DNA]</scope>
    <source>
        <strain evidence="9">B48,IBRC-M 10115,DSM 25386,CECT 8001</strain>
    </source>
</reference>
<feature type="domain" description="VTT" evidence="7">
    <location>
        <begin position="53"/>
        <end position="171"/>
    </location>
</feature>
<comment type="similarity">
    <text evidence="6">Belongs to the TVP38/TMEM64 family.</text>
</comment>